<dbReference type="EMBL" id="JAJFAZ020000006">
    <property type="protein sequence ID" value="KAI5323218.1"/>
    <property type="molecule type" value="Genomic_DNA"/>
</dbReference>
<protein>
    <recommendedName>
        <fullName evidence="3">Transposable element protein</fullName>
    </recommendedName>
</protein>
<comment type="caution">
    <text evidence="1">The sequence shown here is derived from an EMBL/GenBank/DDBJ whole genome shotgun (WGS) entry which is preliminary data.</text>
</comment>
<gene>
    <name evidence="1" type="ORF">L3X38_032290</name>
</gene>
<dbReference type="Proteomes" id="UP001054821">
    <property type="component" value="Chromosome 6"/>
</dbReference>
<accession>A0AAD4VEV1</accession>
<name>A0AAD4VEV1_PRUDU</name>
<evidence type="ECO:0000313" key="1">
    <source>
        <dbReference type="EMBL" id="KAI5323218.1"/>
    </source>
</evidence>
<keyword evidence="2" id="KW-1185">Reference proteome</keyword>
<proteinExistence type="predicted"/>
<organism evidence="1 2">
    <name type="scientific">Prunus dulcis</name>
    <name type="common">Almond</name>
    <name type="synonym">Amygdalus dulcis</name>
    <dbReference type="NCBI Taxonomy" id="3755"/>
    <lineage>
        <taxon>Eukaryota</taxon>
        <taxon>Viridiplantae</taxon>
        <taxon>Streptophyta</taxon>
        <taxon>Embryophyta</taxon>
        <taxon>Tracheophyta</taxon>
        <taxon>Spermatophyta</taxon>
        <taxon>Magnoliopsida</taxon>
        <taxon>eudicotyledons</taxon>
        <taxon>Gunneridae</taxon>
        <taxon>Pentapetalae</taxon>
        <taxon>rosids</taxon>
        <taxon>fabids</taxon>
        <taxon>Rosales</taxon>
        <taxon>Rosaceae</taxon>
        <taxon>Amygdaloideae</taxon>
        <taxon>Amygdaleae</taxon>
        <taxon>Prunus</taxon>
    </lineage>
</organism>
<dbReference type="PANTHER" id="PTHR11439:SF463">
    <property type="entry name" value="REVERSE TRANSCRIPTASE TY1_COPIA-TYPE DOMAIN-CONTAINING PROTEIN"/>
    <property type="match status" value="1"/>
</dbReference>
<evidence type="ECO:0008006" key="3">
    <source>
        <dbReference type="Google" id="ProtNLM"/>
    </source>
</evidence>
<evidence type="ECO:0000313" key="2">
    <source>
        <dbReference type="Proteomes" id="UP001054821"/>
    </source>
</evidence>
<reference evidence="1 2" key="1">
    <citation type="journal article" date="2022" name="G3 (Bethesda)">
        <title>Whole-genome sequence and methylome profiling of the almond [Prunus dulcis (Mill.) D.A. Webb] cultivar 'Nonpareil'.</title>
        <authorList>
            <person name="D'Amico-Willman K.M."/>
            <person name="Ouma W.Z."/>
            <person name="Meulia T."/>
            <person name="Sideli G.M."/>
            <person name="Gradziel T.M."/>
            <person name="Fresnedo-Ramirez J."/>
        </authorList>
    </citation>
    <scope>NUCLEOTIDE SEQUENCE [LARGE SCALE GENOMIC DNA]</scope>
    <source>
        <strain evidence="1">Clone GOH B32 T37-40</strain>
    </source>
</reference>
<sequence length="91" mass="10688">MHQPSKSHWQALKRLLRYLKGTLYFGLHLSRRPSHHLYAFLYVDWVDDRDDCKSTTIDVATSFLGDLTKNAMLPVLPLWWNIGLFHPPLLN</sequence>
<dbReference type="AlphaFoldDB" id="A0AAD4VEV1"/>
<dbReference type="PANTHER" id="PTHR11439">
    <property type="entry name" value="GAG-POL-RELATED RETROTRANSPOSON"/>
    <property type="match status" value="1"/>
</dbReference>